<feature type="transmembrane region" description="Helical" evidence="16">
    <location>
        <begin position="58"/>
        <end position="79"/>
    </location>
</feature>
<evidence type="ECO:0000256" key="12">
    <source>
        <dbReference type="ARBA" id="ARBA00038888"/>
    </source>
</evidence>
<keyword evidence="4 16" id="KW-0812">Transmembrane</keyword>
<evidence type="ECO:0000256" key="16">
    <source>
        <dbReference type="RuleBase" id="RU368089"/>
    </source>
</evidence>
<name>A0A3B3SIT1_9TELE</name>
<evidence type="ECO:0000256" key="8">
    <source>
        <dbReference type="ARBA" id="ARBA00022989"/>
    </source>
</evidence>
<sequence>MRKFLVSQFETVMGRMSRQRPVKRVSQNDASTHRKDEKPSGPHRKDKERKKKADMGKLFINISIGLCIFSLVWFFYALYMRSSLARRVVTLHPSPQVLHDNSTSATVSPQRFWGSYRPQVYFGMKTRSPRSMVTGLMWMRQSPEVEVSLRHTCEQGDRLHGYGWLAHDGLSFGVQEIRDTDFILTTEFVKRPGGDHGGDWTWRVTAKQQSSAPQPPIISLMFYVAADTQGSLQAHVEERGRLSSVTGSSEELGSFKVTFGKPTAGEAAGTKYASYNHLKTVSPGLEKLTDIVRNSLSRRFVFSPPSGERRPYIGVDVHRPPPQPQQQKQMDPRKESDFVLHQVTVQTPFQIEVLFESGSFRERPNQLAGRVMTEALEEKVAAFNGKFEETFGLQGKGFTPGQVKFAKAALSNMLGGMGYFHGQSIVQSSYNEHPLLYPEGSLFTAVPSRSFFPRGFLWDEGFHQLLVGRWDPEATREALAHWLDLMNADGWIPREQILGDEARSKVPAEFVVQWNENANPPTLFLTLQALLDAESSGRRSAATEGFFRRIFPRLRTWFEWYNVTQSGPLPGSYRWRGRDKDVNLFLNPKTLTSGLDDFPRASHPSADERHVDLRCWMALASSIMARVAQLLGEPASDYRRAERELSDNARLAELHWSEHLGAFADYGNHTPAVSLVQEKVYIPPGQPRHQFPAARLVRSVRRTPKLQYVNALGYVSLFPFLLHLLTPDSPKLGHILRDMRDPGKLWTPYGLRSLSKADPMYMKRNTEHDAPYWRGPIWININYLAVRALYHYGNMDGPYRESVAALYQELRTNIINNVYKQYMETGYIWEQYNDTTGWGQGSHPFTGWSALVMLIMAEQY</sequence>
<evidence type="ECO:0000256" key="5">
    <source>
        <dbReference type="ARBA" id="ARBA00022801"/>
    </source>
</evidence>
<evidence type="ECO:0000256" key="9">
    <source>
        <dbReference type="ARBA" id="ARBA00023136"/>
    </source>
</evidence>
<evidence type="ECO:0000256" key="15">
    <source>
        <dbReference type="ARBA" id="ARBA00073940"/>
    </source>
</evidence>
<keyword evidence="10" id="KW-0325">Glycoprotein</keyword>
<feature type="region of interest" description="Disordered" evidence="17">
    <location>
        <begin position="15"/>
        <end position="51"/>
    </location>
</feature>
<proteinExistence type="inferred from homology"/>
<dbReference type="RefSeq" id="XP_023654926.1">
    <property type="nucleotide sequence ID" value="XM_023799158.2"/>
</dbReference>
<evidence type="ECO:0000256" key="14">
    <source>
        <dbReference type="ARBA" id="ARBA00054325"/>
    </source>
</evidence>
<evidence type="ECO:0000313" key="20">
    <source>
        <dbReference type="Ensembl" id="ENSPKIP00000030642.1"/>
    </source>
</evidence>
<evidence type="ECO:0000256" key="2">
    <source>
        <dbReference type="ARBA" id="ARBA00004740"/>
    </source>
</evidence>
<evidence type="ECO:0000256" key="11">
    <source>
        <dbReference type="ARBA" id="ARBA00023295"/>
    </source>
</evidence>
<keyword evidence="11 16" id="KW-0326">Glycosidase</keyword>
<comment type="pathway">
    <text evidence="2">Glycan metabolism; N-glycan degradation.</text>
</comment>
<dbReference type="GO" id="GO:0009311">
    <property type="term" value="P:oligosaccharide metabolic process"/>
    <property type="evidence" value="ECO:0007669"/>
    <property type="project" value="UniProtKB-UniRule"/>
</dbReference>
<evidence type="ECO:0000256" key="1">
    <source>
        <dbReference type="ARBA" id="ARBA00004648"/>
    </source>
</evidence>
<dbReference type="FunFam" id="1.50.10.10:FF:000009">
    <property type="entry name" value="mannosyl-oligosaccharide glucosidase"/>
    <property type="match status" value="1"/>
</dbReference>
<reference evidence="20" key="1">
    <citation type="submission" date="2025-08" db="UniProtKB">
        <authorList>
            <consortium name="Ensembl"/>
        </authorList>
    </citation>
    <scope>IDENTIFICATION</scope>
</reference>
<keyword evidence="5 16" id="KW-0378">Hydrolase</keyword>
<evidence type="ECO:0000259" key="18">
    <source>
        <dbReference type="Pfam" id="PF03200"/>
    </source>
</evidence>
<evidence type="ECO:0000256" key="13">
    <source>
        <dbReference type="ARBA" id="ARBA00052596"/>
    </source>
</evidence>
<dbReference type="EC" id="3.2.1.106" evidence="12 16"/>
<comment type="function">
    <text evidence="14">In the context of N-glycan degradation, cleaves the distal alpha 1,2-linked glucose residue from the Glc(3)Man(9)GlcNAc(2) oligosaccharide precursor in a highly specific manner.</text>
</comment>
<evidence type="ECO:0000256" key="10">
    <source>
        <dbReference type="ARBA" id="ARBA00023180"/>
    </source>
</evidence>
<dbReference type="FunFam" id="2.70.98.110:FF:000001">
    <property type="entry name" value="Mannosyl-oligosaccharide glucosidase"/>
    <property type="match status" value="1"/>
</dbReference>
<dbReference type="PANTHER" id="PTHR10412">
    <property type="entry name" value="MANNOSYL-OLIGOSACCHARIDE GLUCOSIDASE"/>
    <property type="match status" value="1"/>
</dbReference>
<dbReference type="InterPro" id="IPR004888">
    <property type="entry name" value="Glycoside_hydrolase_63"/>
</dbReference>
<dbReference type="STRING" id="1676925.ENSPKIP00000030642"/>
<dbReference type="SUPFAM" id="SSF48208">
    <property type="entry name" value="Six-hairpin glycosidases"/>
    <property type="match status" value="1"/>
</dbReference>
<comment type="subcellular location">
    <subcellularLocation>
        <location evidence="1 16">Endoplasmic reticulum membrane</location>
        <topology evidence="1 16">Single-pass type II membrane protein</topology>
    </subcellularLocation>
</comment>
<protein>
    <recommendedName>
        <fullName evidence="15 16">Mannosyl-oligosaccharide glucosidase</fullName>
        <ecNumber evidence="12 16">3.2.1.106</ecNumber>
    </recommendedName>
</protein>
<dbReference type="GeneTree" id="ENSGT00390000017452"/>
<comment type="similarity">
    <text evidence="3 16">Belongs to the glycosyl hydrolase 63 family.</text>
</comment>
<dbReference type="Gene3D" id="1.50.10.10">
    <property type="match status" value="1"/>
</dbReference>
<dbReference type="InterPro" id="IPR008928">
    <property type="entry name" value="6-hairpin_glycosidase_sf"/>
</dbReference>
<accession>A0A3B3SIT1</accession>
<feature type="compositionally biased region" description="Basic and acidic residues" evidence="17">
    <location>
        <begin position="307"/>
        <end position="319"/>
    </location>
</feature>
<dbReference type="GO" id="GO:0006487">
    <property type="term" value="P:protein N-linked glycosylation"/>
    <property type="evidence" value="ECO:0007669"/>
    <property type="project" value="UniProtKB-UniRule"/>
</dbReference>
<evidence type="ECO:0000259" key="19">
    <source>
        <dbReference type="Pfam" id="PF16923"/>
    </source>
</evidence>
<keyword evidence="7" id="KW-0735">Signal-anchor</keyword>
<evidence type="ECO:0000256" key="17">
    <source>
        <dbReference type="SAM" id="MobiDB-lite"/>
    </source>
</evidence>
<keyword evidence="9 16" id="KW-0472">Membrane</keyword>
<dbReference type="GeneID" id="111837272"/>
<keyword evidence="21" id="KW-1185">Reference proteome</keyword>
<dbReference type="GO" id="GO:0005789">
    <property type="term" value="C:endoplasmic reticulum membrane"/>
    <property type="evidence" value="ECO:0007669"/>
    <property type="project" value="UniProtKB-SubCell"/>
</dbReference>
<feature type="domain" description="Glycosyl hydrolase family 63 C-terminal" evidence="18">
    <location>
        <begin position="368"/>
        <end position="858"/>
    </location>
</feature>
<dbReference type="InterPro" id="IPR038518">
    <property type="entry name" value="Glyco_hydro_63N_sf"/>
</dbReference>
<dbReference type="GO" id="GO:0004573">
    <property type="term" value="F:Glc3Man9GlcNAc2 oligosaccharide glucosidase activity"/>
    <property type="evidence" value="ECO:0007669"/>
    <property type="project" value="UniProtKB-UniRule"/>
</dbReference>
<feature type="compositionally biased region" description="Basic and acidic residues" evidence="17">
    <location>
        <begin position="31"/>
        <end position="51"/>
    </location>
</feature>
<evidence type="ECO:0000256" key="4">
    <source>
        <dbReference type="ARBA" id="ARBA00022692"/>
    </source>
</evidence>
<dbReference type="AlphaFoldDB" id="A0A3B3SIT1"/>
<evidence type="ECO:0000256" key="7">
    <source>
        <dbReference type="ARBA" id="ARBA00022968"/>
    </source>
</evidence>
<dbReference type="Proteomes" id="UP000261540">
    <property type="component" value="Unplaced"/>
</dbReference>
<dbReference type="CTD" id="7841"/>
<comment type="function">
    <text evidence="16">Cleaves the distal alpha 1,2-linked glucose residue from the Glc(3)Man(9)GlcNAc(2) oligosaccharide precursor.</text>
</comment>
<keyword evidence="6 16" id="KW-0256">Endoplasmic reticulum</keyword>
<organism evidence="20 21">
    <name type="scientific">Paramormyrops kingsleyae</name>
    <dbReference type="NCBI Taxonomy" id="1676925"/>
    <lineage>
        <taxon>Eukaryota</taxon>
        <taxon>Metazoa</taxon>
        <taxon>Chordata</taxon>
        <taxon>Craniata</taxon>
        <taxon>Vertebrata</taxon>
        <taxon>Euteleostomi</taxon>
        <taxon>Actinopterygii</taxon>
        <taxon>Neopterygii</taxon>
        <taxon>Teleostei</taxon>
        <taxon>Osteoglossocephala</taxon>
        <taxon>Osteoglossomorpha</taxon>
        <taxon>Osteoglossiformes</taxon>
        <taxon>Mormyridae</taxon>
        <taxon>Paramormyrops</taxon>
    </lineage>
</organism>
<dbReference type="KEGG" id="pki:111837272"/>
<comment type="catalytic activity">
    <reaction evidence="13">
        <text>N(4)-(alpha-D-Glc-(1-&gt;2)-alpha-D-Glc-(1-&gt;3)-alpha-D-Glc-(1-&gt;3)-alpha-D-Man-(1-&gt;2)-alpha-D-Man-(1-&gt;2)-alpha-D-Man-(1-&gt;3)-[alpha-D-Man-(1-&gt;2)-alpha-D-Man-(1-&gt;3)-[alpha-D-Man-(1-&gt;2)-alpha-D-Man-(1-&gt;6)]-alpha-D-Man-(1-&gt;6)]-beta-D-Man-(1-&gt;4)-beta-D-GlcNAc-(1-&gt;4)-beta-D-GlcNAc)-L-asparaginyl-[protein] + H2O = N(4)-(alpha-D-Glc-(1-&gt;3)-alpha-D-Glc-(1-&gt;3)-alpha-D-Man-(1-&gt;2)-alpha-D-Man-(1-&gt;2)-alpha-D-Man-(1-&gt;3)-[alpha-D-Man-(1-&gt;2)-alpha-D-Man-(1-&gt;3)-[alpha-D-Man-(1-&gt;2)-alpha-D-Man-(1-&gt;6)]-alpha-D-Man-(1-&gt;6)]-beta-D-Man-(1-&gt;4)-beta-D-GlcNAc-(1-&gt;4)-beta-D-GlcNAc)-L-asparaginyl-[protein] + beta-D-glucose</text>
        <dbReference type="Rhea" id="RHEA:55988"/>
        <dbReference type="Rhea" id="RHEA-COMP:12806"/>
        <dbReference type="Rhea" id="RHEA-COMP:14355"/>
        <dbReference type="ChEBI" id="CHEBI:15377"/>
        <dbReference type="ChEBI" id="CHEBI:15903"/>
        <dbReference type="ChEBI" id="CHEBI:59082"/>
        <dbReference type="ChEBI" id="CHEBI:132537"/>
        <dbReference type="EC" id="3.2.1.106"/>
    </reaction>
    <physiologicalReaction direction="left-to-right" evidence="13">
        <dbReference type="Rhea" id="RHEA:55989"/>
    </physiologicalReaction>
</comment>
<evidence type="ECO:0000256" key="3">
    <source>
        <dbReference type="ARBA" id="ARBA00010833"/>
    </source>
</evidence>
<dbReference type="OrthoDB" id="410058at2759"/>
<dbReference type="Pfam" id="PF16923">
    <property type="entry name" value="Glyco_hydro_63N"/>
    <property type="match status" value="1"/>
</dbReference>
<dbReference type="Ensembl" id="ENSPKIT00000011464.1">
    <property type="protein sequence ID" value="ENSPKIP00000030642.1"/>
    <property type="gene ID" value="ENSPKIG00000011420.1"/>
</dbReference>
<evidence type="ECO:0000256" key="6">
    <source>
        <dbReference type="ARBA" id="ARBA00022824"/>
    </source>
</evidence>
<dbReference type="InterPro" id="IPR031335">
    <property type="entry name" value="Glyco_hydro_63_C"/>
</dbReference>
<dbReference type="Pfam" id="PF03200">
    <property type="entry name" value="Glyco_hydro_63"/>
    <property type="match status" value="1"/>
</dbReference>
<reference evidence="20" key="2">
    <citation type="submission" date="2025-09" db="UniProtKB">
        <authorList>
            <consortium name="Ensembl"/>
        </authorList>
    </citation>
    <scope>IDENTIFICATION</scope>
</reference>
<feature type="region of interest" description="Disordered" evidence="17">
    <location>
        <begin position="303"/>
        <end position="333"/>
    </location>
</feature>
<dbReference type="InterPro" id="IPR031631">
    <property type="entry name" value="Glyco_hydro_63N"/>
</dbReference>
<keyword evidence="8 16" id="KW-1133">Transmembrane helix</keyword>
<evidence type="ECO:0000313" key="21">
    <source>
        <dbReference type="Proteomes" id="UP000261540"/>
    </source>
</evidence>
<dbReference type="PANTHER" id="PTHR10412:SF11">
    <property type="entry name" value="MANNOSYL-OLIGOSACCHARIDE GLUCOSIDASE"/>
    <property type="match status" value="1"/>
</dbReference>
<dbReference type="InterPro" id="IPR012341">
    <property type="entry name" value="6hp_glycosidase-like_sf"/>
</dbReference>
<feature type="domain" description="Glycosyl hydrolase family 63 N-terminal" evidence="19">
    <location>
        <begin position="112"/>
        <end position="275"/>
    </location>
</feature>
<dbReference type="Gene3D" id="2.70.98.110">
    <property type="entry name" value="Glycosyl hydrolase family 63, N-terminal domain"/>
    <property type="match status" value="1"/>
</dbReference>